<dbReference type="RefSeq" id="WP_072756183.1">
    <property type="nucleotide sequence ID" value="NZ_FQUK01000028.1"/>
</dbReference>
<gene>
    <name evidence="2" type="ORF">SAMN02745204_01727</name>
</gene>
<dbReference type="EMBL" id="FQUK01000028">
    <property type="protein sequence ID" value="SHF06841.1"/>
    <property type="molecule type" value="Genomic_DNA"/>
</dbReference>
<name>A0A1M4YM62_9GAMM</name>
<dbReference type="SUPFAM" id="SSF48371">
    <property type="entry name" value="ARM repeat"/>
    <property type="match status" value="2"/>
</dbReference>
<accession>A0A1M4YM62</accession>
<keyword evidence="1" id="KW-1133">Transmembrane helix</keyword>
<dbReference type="STRING" id="213588.SAMN02745204_01727"/>
<protein>
    <submittedName>
        <fullName evidence="2">HEAT repeat</fullName>
    </submittedName>
</protein>
<feature type="transmembrane region" description="Helical" evidence="1">
    <location>
        <begin position="16"/>
        <end position="38"/>
    </location>
</feature>
<dbReference type="AlphaFoldDB" id="A0A1M4YM62"/>
<reference evidence="3" key="1">
    <citation type="submission" date="2016-11" db="EMBL/GenBank/DDBJ databases">
        <authorList>
            <person name="Varghese N."/>
            <person name="Submissions S."/>
        </authorList>
    </citation>
    <scope>NUCLEOTIDE SEQUENCE [LARGE SCALE GENOMIC DNA]</scope>
    <source>
        <strain evidence="3">DSM 14834</strain>
    </source>
</reference>
<dbReference type="InterPro" id="IPR011989">
    <property type="entry name" value="ARM-like"/>
</dbReference>
<evidence type="ECO:0000313" key="3">
    <source>
        <dbReference type="Proteomes" id="UP000242857"/>
    </source>
</evidence>
<organism evidence="2 3">
    <name type="scientific">Thermomonas hydrothermalis</name>
    <dbReference type="NCBI Taxonomy" id="213588"/>
    <lineage>
        <taxon>Bacteria</taxon>
        <taxon>Pseudomonadati</taxon>
        <taxon>Pseudomonadota</taxon>
        <taxon>Gammaproteobacteria</taxon>
        <taxon>Lysobacterales</taxon>
        <taxon>Lysobacteraceae</taxon>
        <taxon>Thermomonas</taxon>
    </lineage>
</organism>
<dbReference type="InterPro" id="IPR004155">
    <property type="entry name" value="PBS_lyase_HEAT"/>
</dbReference>
<keyword evidence="3" id="KW-1185">Reference proteome</keyword>
<dbReference type="InterPro" id="IPR016024">
    <property type="entry name" value="ARM-type_fold"/>
</dbReference>
<keyword evidence="1" id="KW-0472">Membrane</keyword>
<evidence type="ECO:0000256" key="1">
    <source>
        <dbReference type="SAM" id="Phobius"/>
    </source>
</evidence>
<dbReference type="SMART" id="SM00567">
    <property type="entry name" value="EZ_HEAT"/>
    <property type="match status" value="3"/>
</dbReference>
<dbReference type="OrthoDB" id="9801841at2"/>
<dbReference type="Pfam" id="PF13646">
    <property type="entry name" value="HEAT_2"/>
    <property type="match status" value="1"/>
</dbReference>
<keyword evidence="1" id="KW-0812">Transmembrane</keyword>
<proteinExistence type="predicted"/>
<sequence length="357" mass="39789">MHLFDLLYSSDPGVVFAFWVGLSMSLASLVLFLVVLVLRKLSQRRERQHRQALARWQQILTEAMHNGVPPHLPSLPVQDMTGFMEAWNALHALPEGKDNPGMHQVAWAIGLAPKLEKIALRGHFHDRVMAIIALGHLRSVSSFSRLEPLLADPSPIISISAAHALMRIDPIRAVQRVVPQIVARHDWVDGGVAQLLSEAEPDIVKDPLRSAALRTNDEIASRLVRFLADVSPEAATEVIRAVLSEPHDEHLVSTCLQVMTDPADLDKVRPLLAHPRWHVRMHAASALGRLGQRHDVEILLPLLADPQWWVRYRTAQAIAHLLGGDVAMLSQLRDAQQDRFARDILTQVIAEQTLEAA</sequence>
<dbReference type="Proteomes" id="UP000242857">
    <property type="component" value="Unassembled WGS sequence"/>
</dbReference>
<evidence type="ECO:0000313" key="2">
    <source>
        <dbReference type="EMBL" id="SHF06841.1"/>
    </source>
</evidence>
<dbReference type="Gene3D" id="1.25.10.10">
    <property type="entry name" value="Leucine-rich Repeat Variant"/>
    <property type="match status" value="2"/>
</dbReference>